<protein>
    <submittedName>
        <fullName evidence="2">Apolipoprotein a1/a4/e</fullName>
    </submittedName>
</protein>
<organism evidence="2 3">
    <name type="scientific">Riemerella anatipestifer (strain ATCC 11845 / DSM 15868 / JCM 9532 / NCTC 11014)</name>
    <dbReference type="NCBI Taxonomy" id="693978"/>
    <lineage>
        <taxon>Bacteria</taxon>
        <taxon>Pseudomonadati</taxon>
        <taxon>Bacteroidota</taxon>
        <taxon>Flavobacteriia</taxon>
        <taxon>Flavobacteriales</taxon>
        <taxon>Weeksellaceae</taxon>
        <taxon>Riemerella</taxon>
    </lineage>
</organism>
<dbReference type="KEGG" id="rai:RA0C_0911"/>
<gene>
    <name evidence="2" type="ORF">RA0C_0911</name>
</gene>
<dbReference type="SUPFAM" id="SSF58113">
    <property type="entry name" value="Apolipoprotein A-I"/>
    <property type="match status" value="1"/>
</dbReference>
<dbReference type="PATRIC" id="fig|693978.17.peg.913"/>
<dbReference type="Gene3D" id="6.10.140.1430">
    <property type="match status" value="2"/>
</dbReference>
<dbReference type="Proteomes" id="UP000010093">
    <property type="component" value="Chromosome"/>
</dbReference>
<sequence>MSINIIELIKGQFGHGVTSQLASQLGEKEEAVSKATNALIPTVLGGIVSQSDKSSLLQEITQLADTNTLSKLSQESSFANELLSKLLTMVFGDKIKSITSGISSFAGIKESSADALLGFTSLTSLATIGRYAKDQNLDSNGLETLLNKEKTNISNLIPAGFSLGAIGLGNLDSKTEETKATLTENIQDKVSDIKDGFSEKLDESKEKLSQLKDNTAEKLSETSNMIKDKVSDLKEDLSEKLDESKEKLSQLKDNASEKLSETSDMIKDKVSDLKDDLSEKLDESKEKLAQFKDNASEKLSETSDSIKKGFSDFKESASNKLDDLKEKVEEKTGEDVKEVSVWKWLLPLILLLLMGWFVWKQINKSNQEATPREVPVEKIDSINNANAQQNIDSVNSK</sequence>
<dbReference type="KEGG" id="ran:Riean_0674"/>
<evidence type="ECO:0000313" key="3">
    <source>
        <dbReference type="Proteomes" id="UP000010093"/>
    </source>
</evidence>
<reference evidence="2 3" key="1">
    <citation type="journal article" date="2012" name="J. Bacteriol.">
        <title>Complete genome sequence of Riemerella anatipestifer reference strain.</title>
        <authorList>
            <person name="Wang X."/>
            <person name="Zhu D."/>
            <person name="Wang M."/>
            <person name="Cheng A."/>
            <person name="Jia R."/>
            <person name="Zhou Y."/>
            <person name="Chen Z."/>
            <person name="Luo Q."/>
            <person name="Liu F."/>
            <person name="Wang Y."/>
            <person name="Chen X.Y."/>
        </authorList>
    </citation>
    <scope>NUCLEOTIDE SEQUENCE [LARGE SCALE GENOMIC DNA]</scope>
    <source>
        <strain evidence="3">DSM 15868</strain>
    </source>
</reference>
<dbReference type="RefSeq" id="WP_004918432.1">
    <property type="nucleotide sequence ID" value="NC_014738.1"/>
</dbReference>
<dbReference type="InterPro" id="IPR009282">
    <property type="entry name" value="DUF937"/>
</dbReference>
<keyword evidence="2" id="KW-0449">Lipoprotein</keyword>
<feature type="coiled-coil region" evidence="1">
    <location>
        <begin position="194"/>
        <end position="334"/>
    </location>
</feature>
<evidence type="ECO:0000313" key="2">
    <source>
        <dbReference type="EMBL" id="AFD55849.1"/>
    </source>
</evidence>
<dbReference type="HOGENOM" id="CLU_694225_0_0_10"/>
<keyword evidence="1" id="KW-0175">Coiled coil</keyword>
<evidence type="ECO:0000256" key="1">
    <source>
        <dbReference type="SAM" id="Coils"/>
    </source>
</evidence>
<dbReference type="PANTHER" id="PTHR47372">
    <property type="entry name" value="DAUER UP-REGULATED-RELATED"/>
    <property type="match status" value="1"/>
</dbReference>
<proteinExistence type="predicted"/>
<accession>E4TBK9</accession>
<dbReference type="Pfam" id="PF06078">
    <property type="entry name" value="DUF937"/>
    <property type="match status" value="1"/>
</dbReference>
<dbReference type="AlphaFoldDB" id="E4TBK9"/>
<name>E4TBK9_RIEAD</name>
<dbReference type="PANTHER" id="PTHR47372:SF11">
    <property type="entry name" value="RE19971P"/>
    <property type="match status" value="1"/>
</dbReference>
<dbReference type="EMBL" id="CP003388">
    <property type="protein sequence ID" value="AFD55849.1"/>
    <property type="molecule type" value="Genomic_DNA"/>
</dbReference>
<dbReference type="Gene3D" id="1.20.120.20">
    <property type="entry name" value="Apolipoprotein"/>
    <property type="match status" value="1"/>
</dbReference>
<dbReference type="GeneID" id="93717771"/>